<dbReference type="PANTHER" id="PTHR46985">
    <property type="entry name" value="NACHT, LRR AND PYD DOMAINS-CONTAINING PROTEIN 1"/>
    <property type="match status" value="1"/>
</dbReference>
<evidence type="ECO:0000259" key="8">
    <source>
        <dbReference type="PROSITE" id="PS51830"/>
    </source>
</evidence>
<dbReference type="SUPFAM" id="SSF52047">
    <property type="entry name" value="RNI-like"/>
    <property type="match status" value="1"/>
</dbReference>
<dbReference type="PROSITE" id="PS50209">
    <property type="entry name" value="CARD"/>
    <property type="match status" value="1"/>
</dbReference>
<evidence type="ECO:0000256" key="5">
    <source>
        <dbReference type="ARBA" id="ARBA00023198"/>
    </source>
</evidence>
<name>A0AAV1QJU0_SCOSC</name>
<dbReference type="InterPro" id="IPR011029">
    <property type="entry name" value="DEATH-like_dom_sf"/>
</dbReference>
<dbReference type="Proteomes" id="UP001314229">
    <property type="component" value="Unassembled WGS sequence"/>
</dbReference>
<organism evidence="9 10">
    <name type="scientific">Scomber scombrus</name>
    <name type="common">Atlantic mackerel</name>
    <name type="synonym">Scomber vernalis</name>
    <dbReference type="NCBI Taxonomy" id="13677"/>
    <lineage>
        <taxon>Eukaryota</taxon>
        <taxon>Metazoa</taxon>
        <taxon>Chordata</taxon>
        <taxon>Craniata</taxon>
        <taxon>Vertebrata</taxon>
        <taxon>Euteleostomi</taxon>
        <taxon>Actinopterygii</taxon>
        <taxon>Neopterygii</taxon>
        <taxon>Teleostei</taxon>
        <taxon>Neoteleostei</taxon>
        <taxon>Acanthomorphata</taxon>
        <taxon>Pelagiaria</taxon>
        <taxon>Scombriformes</taxon>
        <taxon>Scombridae</taxon>
        <taxon>Scomber</taxon>
    </lineage>
</organism>
<evidence type="ECO:0000256" key="3">
    <source>
        <dbReference type="ARBA" id="ARBA00022588"/>
    </source>
</evidence>
<feature type="domain" description="FIIND" evidence="8">
    <location>
        <begin position="394"/>
        <end position="672"/>
    </location>
</feature>
<dbReference type="InterPro" id="IPR001315">
    <property type="entry name" value="CARD"/>
</dbReference>
<dbReference type="SMART" id="SM00114">
    <property type="entry name" value="CARD"/>
    <property type="match status" value="1"/>
</dbReference>
<dbReference type="EMBL" id="CAWUFR010001457">
    <property type="protein sequence ID" value="CAK6983790.1"/>
    <property type="molecule type" value="Genomic_DNA"/>
</dbReference>
<feature type="compositionally biased region" description="Basic and acidic residues" evidence="6">
    <location>
        <begin position="49"/>
        <end position="60"/>
    </location>
</feature>
<keyword evidence="3" id="KW-0399">Innate immunity</keyword>
<evidence type="ECO:0000313" key="9">
    <source>
        <dbReference type="EMBL" id="CAK6983790.1"/>
    </source>
</evidence>
<dbReference type="SUPFAM" id="SSF49899">
    <property type="entry name" value="Concanavalin A-like lectins/glucanases"/>
    <property type="match status" value="1"/>
</dbReference>
<dbReference type="Gene3D" id="1.10.533.10">
    <property type="entry name" value="Death Domain, Fas"/>
    <property type="match status" value="1"/>
</dbReference>
<proteinExistence type="predicted"/>
<sequence>MEMGKTQKRKGGAEKLRDKRLKSLQVDAAKCAKITDRFRYLHLGKKGPHQRDTTKTESRSGKARVAGRLPGYSEGSANMEEWKKRLIKSQKVKKKVKGKVKVHVKRRFSDIFEGTSASIAKLKKVYTRLYITQQGNIQQERCMNLFLCKYELKEERFQDDIRRFLSGARLSPIDCSVISTMLQISGELIDELDLTKCWTPHFCTEKLIIPMKNCKRALLSGFSLDFRYCHMVTTLLQLKQSSLRALDLTDCIYGYPEDYSGYFSKEVEKKTYEDVNDELTLLTIIPAILISPVCKLEEFSMRGCLLKSYTFCHGLKRTFIPVPIIDVQAFLARPKRLGLFLDWPAGVLSFYWLSGDTKTLLHTFHATFTEPLHPVFMVNSGYLTLSSVVKPKMDPDQSSFIPEVTTERIGISYKFIFPGPGLFRCSLTGLVFNVTHEGEVRYRTLIWDNMLLQPALKVPAGPLFSIECAEDSIRQLHLPHCEPEPALVSESLSVVNISDDGMSIIQPLEVTETHVVVDIPHLSAFGIIWDLIKRFCNFMTKPISGQVLLFLRRPFPSGKQILSVILLPSNVPLLEVKVQHTDSQFIQAPSNCLIHREQRYSLLSDPDSYKIQPDHAVFSNSYGPNYHPTYEIMLRTSTEEVTLMLRDPESIQVWQHNLHLPVSSSGASSVQTLPRLGDDISAEKKLLTVRSAFIYRVSYPVLDNLLDKLLAEGVITDAERETAMSKPRQDKARDVIDIVRKKGRDASEKMMTLFSEDDTFLCRELGLI</sequence>
<protein>
    <submittedName>
        <fullName evidence="9">LOW QUALITY PROTEIN: NACHT, LRR and PYD domains-containing protein 12-like</fullName>
    </submittedName>
</protein>
<dbReference type="PROSITE" id="PS51830">
    <property type="entry name" value="FIIND"/>
    <property type="match status" value="1"/>
</dbReference>
<dbReference type="InterPro" id="IPR013320">
    <property type="entry name" value="ConA-like_dom_sf"/>
</dbReference>
<dbReference type="GO" id="GO:0042981">
    <property type="term" value="P:regulation of apoptotic process"/>
    <property type="evidence" value="ECO:0007669"/>
    <property type="project" value="InterPro"/>
</dbReference>
<dbReference type="InterPro" id="IPR051249">
    <property type="entry name" value="NLRP_Inflammasome"/>
</dbReference>
<gene>
    <name evidence="9" type="ORF">FSCOSCO3_A015468</name>
</gene>
<reference evidence="9 10" key="1">
    <citation type="submission" date="2024-01" db="EMBL/GenBank/DDBJ databases">
        <authorList>
            <person name="Alioto T."/>
            <person name="Alioto T."/>
            <person name="Gomez Garrido J."/>
        </authorList>
    </citation>
    <scope>NUCLEOTIDE SEQUENCE [LARGE SCALE GENOMIC DNA]</scope>
</reference>
<dbReference type="SUPFAM" id="SSF47986">
    <property type="entry name" value="DEATH domain"/>
    <property type="match status" value="1"/>
</dbReference>
<dbReference type="AlphaFoldDB" id="A0AAV1QJU0"/>
<evidence type="ECO:0000256" key="2">
    <source>
        <dbReference type="ARBA" id="ARBA00022490"/>
    </source>
</evidence>
<evidence type="ECO:0000259" key="7">
    <source>
        <dbReference type="PROSITE" id="PS50209"/>
    </source>
</evidence>
<dbReference type="GO" id="GO:0006954">
    <property type="term" value="P:inflammatory response"/>
    <property type="evidence" value="ECO:0007669"/>
    <property type="project" value="UniProtKB-KW"/>
</dbReference>
<dbReference type="InterPro" id="IPR025307">
    <property type="entry name" value="FIIND_dom"/>
</dbReference>
<dbReference type="PANTHER" id="PTHR46985:SF2">
    <property type="entry name" value="APOPTOSIS-ASSOCIATED SPECK-LIKE PROTEIN CONTAINING A CARD"/>
    <property type="match status" value="1"/>
</dbReference>
<comment type="caution">
    <text evidence="9">The sequence shown here is derived from an EMBL/GenBank/DDBJ whole genome shotgun (WGS) entry which is preliminary data.</text>
</comment>
<dbReference type="Pfam" id="PF23679">
    <property type="entry name" value="UPA-FIIND"/>
    <property type="match status" value="1"/>
</dbReference>
<evidence type="ECO:0000313" key="10">
    <source>
        <dbReference type="Proteomes" id="UP001314229"/>
    </source>
</evidence>
<dbReference type="Gene3D" id="2.60.120.920">
    <property type="match status" value="1"/>
</dbReference>
<evidence type="ECO:0000256" key="1">
    <source>
        <dbReference type="ARBA" id="ARBA00004514"/>
    </source>
</evidence>
<evidence type="ECO:0000256" key="6">
    <source>
        <dbReference type="SAM" id="MobiDB-lite"/>
    </source>
</evidence>
<feature type="domain" description="CARD" evidence="7">
    <location>
        <begin position="690"/>
        <end position="768"/>
    </location>
</feature>
<keyword evidence="10" id="KW-1185">Reference proteome</keyword>
<dbReference type="InterPro" id="IPR003879">
    <property type="entry name" value="Butyrophylin_SPRY"/>
</dbReference>
<dbReference type="Pfam" id="PF13553">
    <property type="entry name" value="FIIND"/>
    <property type="match status" value="1"/>
</dbReference>
<feature type="region of interest" description="Disordered" evidence="6">
    <location>
        <begin position="42"/>
        <end position="70"/>
    </location>
</feature>
<keyword evidence="2" id="KW-0963">Cytoplasm</keyword>
<dbReference type="Pfam" id="PF00619">
    <property type="entry name" value="CARD"/>
    <property type="match status" value="1"/>
</dbReference>
<dbReference type="GO" id="GO:0005829">
    <property type="term" value="C:cytosol"/>
    <property type="evidence" value="ECO:0007669"/>
    <property type="project" value="UniProtKB-SubCell"/>
</dbReference>
<accession>A0AAV1QJU0</accession>
<dbReference type="InterPro" id="IPR043136">
    <property type="entry name" value="B30.2/SPRY_sf"/>
</dbReference>
<evidence type="ECO:0000256" key="4">
    <source>
        <dbReference type="ARBA" id="ARBA00022859"/>
    </source>
</evidence>
<dbReference type="PRINTS" id="PR01407">
    <property type="entry name" value="BUTYPHLNCDUF"/>
</dbReference>
<comment type="subcellular location">
    <subcellularLocation>
        <location evidence="1">Cytoplasm</location>
        <location evidence="1">Cytosol</location>
    </subcellularLocation>
</comment>
<dbReference type="GO" id="GO:0045087">
    <property type="term" value="P:innate immune response"/>
    <property type="evidence" value="ECO:0007669"/>
    <property type="project" value="UniProtKB-KW"/>
</dbReference>
<keyword evidence="5" id="KW-0395">Inflammatory response</keyword>
<keyword evidence="4" id="KW-0391">Immunity</keyword>